<evidence type="ECO:0000313" key="8">
    <source>
        <dbReference type="EMBL" id="GAA5116874.1"/>
    </source>
</evidence>
<keyword evidence="2" id="KW-0813">Transport</keyword>
<dbReference type="InterPro" id="IPR036259">
    <property type="entry name" value="MFS_trans_sf"/>
</dbReference>
<reference evidence="9" key="1">
    <citation type="journal article" date="2019" name="Int. J. Syst. Evol. Microbiol.">
        <title>The Global Catalogue of Microorganisms (GCM) 10K type strain sequencing project: providing services to taxonomists for standard genome sequencing and annotation.</title>
        <authorList>
            <consortium name="The Broad Institute Genomics Platform"/>
            <consortium name="The Broad Institute Genome Sequencing Center for Infectious Disease"/>
            <person name="Wu L."/>
            <person name="Ma J."/>
        </authorList>
    </citation>
    <scope>NUCLEOTIDE SEQUENCE [LARGE SCALE GENOMIC DNA]</scope>
    <source>
        <strain evidence="9">JCM 18302</strain>
    </source>
</reference>
<evidence type="ECO:0000256" key="1">
    <source>
        <dbReference type="ARBA" id="ARBA00004651"/>
    </source>
</evidence>
<evidence type="ECO:0000256" key="3">
    <source>
        <dbReference type="ARBA" id="ARBA00022475"/>
    </source>
</evidence>
<feature type="transmembrane region" description="Helical" evidence="7">
    <location>
        <begin position="12"/>
        <end position="36"/>
    </location>
</feature>
<feature type="transmembrane region" description="Helical" evidence="7">
    <location>
        <begin position="246"/>
        <end position="270"/>
    </location>
</feature>
<dbReference type="EMBL" id="BAABJO010000005">
    <property type="protein sequence ID" value="GAA5116874.1"/>
    <property type="molecule type" value="Genomic_DNA"/>
</dbReference>
<dbReference type="CDD" id="cd06173">
    <property type="entry name" value="MFS_MefA_like"/>
    <property type="match status" value="1"/>
</dbReference>
<dbReference type="Pfam" id="PF05977">
    <property type="entry name" value="MFS_3"/>
    <property type="match status" value="1"/>
</dbReference>
<dbReference type="SUPFAM" id="SSF103473">
    <property type="entry name" value="MFS general substrate transporter"/>
    <property type="match status" value="1"/>
</dbReference>
<proteinExistence type="predicted"/>
<feature type="transmembrane region" description="Helical" evidence="7">
    <location>
        <begin position="277"/>
        <end position="295"/>
    </location>
</feature>
<keyword evidence="3" id="KW-1003">Cell membrane</keyword>
<dbReference type="Gene3D" id="1.20.1250.20">
    <property type="entry name" value="MFS general substrate transporter like domains"/>
    <property type="match status" value="1"/>
</dbReference>
<accession>A0ABP9NES4</accession>
<evidence type="ECO:0000256" key="5">
    <source>
        <dbReference type="ARBA" id="ARBA00022989"/>
    </source>
</evidence>
<comment type="subcellular location">
    <subcellularLocation>
        <location evidence="1">Cell membrane</location>
        <topology evidence="1">Multi-pass membrane protein</topology>
    </subcellularLocation>
</comment>
<protein>
    <submittedName>
        <fullName evidence="8">MFS transporter</fullName>
    </submittedName>
</protein>
<keyword evidence="9" id="KW-1185">Reference proteome</keyword>
<keyword evidence="4 7" id="KW-0812">Transmembrane</keyword>
<feature type="transmembrane region" description="Helical" evidence="7">
    <location>
        <begin position="42"/>
        <end position="63"/>
    </location>
</feature>
<feature type="transmembrane region" description="Helical" evidence="7">
    <location>
        <begin position="84"/>
        <end position="107"/>
    </location>
</feature>
<feature type="transmembrane region" description="Helical" evidence="7">
    <location>
        <begin position="368"/>
        <end position="390"/>
    </location>
</feature>
<feature type="transmembrane region" description="Helical" evidence="7">
    <location>
        <begin position="301"/>
        <end position="319"/>
    </location>
</feature>
<dbReference type="PANTHER" id="PTHR23513">
    <property type="entry name" value="INTEGRAL MEMBRANE EFFLUX PROTEIN-RELATED"/>
    <property type="match status" value="1"/>
</dbReference>
<feature type="transmembrane region" description="Helical" evidence="7">
    <location>
        <begin position="340"/>
        <end position="362"/>
    </location>
</feature>
<feature type="transmembrane region" description="Helical" evidence="7">
    <location>
        <begin position="158"/>
        <end position="186"/>
    </location>
</feature>
<evidence type="ECO:0000256" key="2">
    <source>
        <dbReference type="ARBA" id="ARBA00022448"/>
    </source>
</evidence>
<name>A0ABP9NES4_9PSEU</name>
<keyword evidence="5 7" id="KW-1133">Transmembrane helix</keyword>
<evidence type="ECO:0000313" key="9">
    <source>
        <dbReference type="Proteomes" id="UP001500804"/>
    </source>
</evidence>
<evidence type="ECO:0000256" key="6">
    <source>
        <dbReference type="ARBA" id="ARBA00023136"/>
    </source>
</evidence>
<evidence type="ECO:0000256" key="4">
    <source>
        <dbReference type="ARBA" id="ARBA00022692"/>
    </source>
</evidence>
<dbReference type="Proteomes" id="UP001500804">
    <property type="component" value="Unassembled WGS sequence"/>
</dbReference>
<dbReference type="RefSeq" id="WP_345604410.1">
    <property type="nucleotide sequence ID" value="NZ_BAABJO010000005.1"/>
</dbReference>
<sequence length="414" mass="41891">MFRALGHRNYRLWAASDLVSSTGTWMQVLGLNWLVLESTGSATAVGLTILFQAVPMLVLGSWSGVLADRLPLRPLVLATQTLHLLLAAALAVIALAGATTTAVYAVAALTGLVSAFDGPPMGKLAAQVVGRADLGNALALGSVLNSTGRILGMSLGGVLAGLGGASLLFGVNAASFVAVIAAVVAIRPGTLHPMEVSTPRRSGMLAGLRYLRGESRLLVLFALGFVLSSIGRNYQVTMAAMSTGPLQAGAAGFGLLSTVFAVGTVGGGLFAARCRQLGMRVLIGAALVTSSLQLLSGFSPGLLPFAAVILPIAAGAVVIDTALGTRVQLDSAEDMRGRVLAAQATVSAAAGALGGPLVGWMSETFGPALALQLAGVVALMATVAAVAALVRIRDARRVPHPPREDADEPVPALA</sequence>
<organism evidence="8 9">
    <name type="scientific">Pseudonocardia adelaidensis</name>
    <dbReference type="NCBI Taxonomy" id="648754"/>
    <lineage>
        <taxon>Bacteria</taxon>
        <taxon>Bacillati</taxon>
        <taxon>Actinomycetota</taxon>
        <taxon>Actinomycetes</taxon>
        <taxon>Pseudonocardiales</taxon>
        <taxon>Pseudonocardiaceae</taxon>
        <taxon>Pseudonocardia</taxon>
    </lineage>
</organism>
<keyword evidence="6 7" id="KW-0472">Membrane</keyword>
<dbReference type="InterPro" id="IPR010290">
    <property type="entry name" value="TM_effector"/>
</dbReference>
<feature type="transmembrane region" description="Helical" evidence="7">
    <location>
        <begin position="217"/>
        <end position="234"/>
    </location>
</feature>
<gene>
    <name evidence="8" type="ORF">GCM10023320_18190</name>
</gene>
<dbReference type="PANTHER" id="PTHR23513:SF11">
    <property type="entry name" value="STAPHYLOFERRIN A TRANSPORTER"/>
    <property type="match status" value="1"/>
</dbReference>
<evidence type="ECO:0000256" key="7">
    <source>
        <dbReference type="SAM" id="Phobius"/>
    </source>
</evidence>
<comment type="caution">
    <text evidence="8">The sequence shown here is derived from an EMBL/GenBank/DDBJ whole genome shotgun (WGS) entry which is preliminary data.</text>
</comment>